<accession>A0ACC1WS31</accession>
<reference evidence="1 2" key="1">
    <citation type="journal article" date="2023" name="Science">
        <title>Complex scaffold remodeling in plant triterpene biosynthesis.</title>
        <authorList>
            <person name="De La Pena R."/>
            <person name="Hodgson H."/>
            <person name="Liu J.C."/>
            <person name="Stephenson M.J."/>
            <person name="Martin A.C."/>
            <person name="Owen C."/>
            <person name="Harkess A."/>
            <person name="Leebens-Mack J."/>
            <person name="Jimenez L.E."/>
            <person name="Osbourn A."/>
            <person name="Sattely E.S."/>
        </authorList>
    </citation>
    <scope>NUCLEOTIDE SEQUENCE [LARGE SCALE GENOMIC DNA]</scope>
    <source>
        <strain evidence="2">cv. JPN11</strain>
        <tissue evidence="1">Leaf</tissue>
    </source>
</reference>
<comment type="caution">
    <text evidence="1">The sequence shown here is derived from an EMBL/GenBank/DDBJ whole genome shotgun (WGS) entry which is preliminary data.</text>
</comment>
<evidence type="ECO:0000313" key="1">
    <source>
        <dbReference type="EMBL" id="KAJ4701853.1"/>
    </source>
</evidence>
<evidence type="ECO:0000313" key="2">
    <source>
        <dbReference type="Proteomes" id="UP001164539"/>
    </source>
</evidence>
<organism evidence="1 2">
    <name type="scientific">Melia azedarach</name>
    <name type="common">Chinaberry tree</name>
    <dbReference type="NCBI Taxonomy" id="155640"/>
    <lineage>
        <taxon>Eukaryota</taxon>
        <taxon>Viridiplantae</taxon>
        <taxon>Streptophyta</taxon>
        <taxon>Embryophyta</taxon>
        <taxon>Tracheophyta</taxon>
        <taxon>Spermatophyta</taxon>
        <taxon>Magnoliopsida</taxon>
        <taxon>eudicotyledons</taxon>
        <taxon>Gunneridae</taxon>
        <taxon>Pentapetalae</taxon>
        <taxon>rosids</taxon>
        <taxon>malvids</taxon>
        <taxon>Sapindales</taxon>
        <taxon>Meliaceae</taxon>
        <taxon>Melia</taxon>
    </lineage>
</organism>
<gene>
    <name evidence="1" type="ORF">OWV82_025029</name>
</gene>
<dbReference type="EMBL" id="CM051407">
    <property type="protein sequence ID" value="KAJ4701853.1"/>
    <property type="molecule type" value="Genomic_DNA"/>
</dbReference>
<sequence>MQVQSICVGLHIPKFKSSNHHRLFSHQNVSASQFGSRSQGISFGNAYKWNIFPHLKHKIEGSRTLKRAAIVCATNSDSDTKLELSAKENSGVPVVSFNGAEAFRGKSGSVSFSGLTHQLVEEGKLMSAPFQEDKGSLLWVLAPVALLSSLILPQFFLGNAIENFIKDDILIEIVASLTFESMFYIGLAIFLHVTDHVQRPYLQFSPKRWGLITGLRGYLTSAFFAMGFKVVAPLFAVYVTWPMLGLPALVAVLPFLVGCAAQLAFETNLDKRGSSCWPLIPIIFEVYRLYQLSKAAHFIERLMFSMKDLPRSPELLDRGAAMVSMIVTFQVIGVVCLWSLLTFLLRLFPSRPVAENY</sequence>
<protein>
    <submittedName>
        <fullName evidence="1">tRNA-processing ribonuclease BN</fullName>
    </submittedName>
</protein>
<keyword evidence="2" id="KW-1185">Reference proteome</keyword>
<dbReference type="Proteomes" id="UP001164539">
    <property type="component" value="Chromosome 14"/>
</dbReference>
<proteinExistence type="predicted"/>
<name>A0ACC1WS31_MELAZ</name>